<dbReference type="OrthoDB" id="9805408at2"/>
<dbReference type="GO" id="GO:0005829">
    <property type="term" value="C:cytosol"/>
    <property type="evidence" value="ECO:0007669"/>
    <property type="project" value="TreeGrafter"/>
</dbReference>
<evidence type="ECO:0000256" key="1">
    <source>
        <dbReference type="ARBA" id="ARBA00010219"/>
    </source>
</evidence>
<proteinExistence type="inferred from homology"/>
<dbReference type="InterPro" id="IPR001653">
    <property type="entry name" value="DAP_epimerase_DapF"/>
</dbReference>
<dbReference type="GO" id="GO:0008837">
    <property type="term" value="F:diaminopimelate epimerase activity"/>
    <property type="evidence" value="ECO:0007669"/>
    <property type="project" value="InterPro"/>
</dbReference>
<dbReference type="Gene3D" id="3.10.310.10">
    <property type="entry name" value="Diaminopimelate Epimerase, Chain A, domain 1"/>
    <property type="match status" value="2"/>
</dbReference>
<dbReference type="PANTHER" id="PTHR31689:SF0">
    <property type="entry name" value="DIAMINOPIMELATE EPIMERASE"/>
    <property type="match status" value="1"/>
</dbReference>
<accession>A0A5B8XEE9</accession>
<name>A0A5B8XEE9_9RICK</name>
<dbReference type="Proteomes" id="UP000321934">
    <property type="component" value="Chromosome"/>
</dbReference>
<evidence type="ECO:0000313" key="4">
    <source>
        <dbReference type="Proteomes" id="UP000321934"/>
    </source>
</evidence>
<dbReference type="EMBL" id="CP029077">
    <property type="protein sequence ID" value="QED23719.1"/>
    <property type="molecule type" value="Genomic_DNA"/>
</dbReference>
<keyword evidence="4" id="KW-1185">Reference proteome</keyword>
<keyword evidence="2" id="KW-0413">Isomerase</keyword>
<organism evidence="3 4">
    <name type="scientific">Candidatus Deianiraea vastatrix</name>
    <dbReference type="NCBI Taxonomy" id="2163644"/>
    <lineage>
        <taxon>Bacteria</taxon>
        <taxon>Pseudomonadati</taxon>
        <taxon>Pseudomonadota</taxon>
        <taxon>Alphaproteobacteria</taxon>
        <taxon>Rickettsiales</taxon>
        <taxon>Candidatus Deianiraeaceae</taxon>
        <taxon>Candidatus Deianiraea</taxon>
    </lineage>
</organism>
<dbReference type="RefSeq" id="WP_146821023.1">
    <property type="nucleotide sequence ID" value="NZ_CP029077.1"/>
</dbReference>
<sequence>MIEGLIRDYKFRKFNNFGNDFIFLEGKEIDLLKVKFICDRRFGVGCDQLIIITKIEEGLRYYVTIYNADGSIAKMCGNAMICLGREYLKDGDVASVTIRYGAKVEVRRDEKGVSVKMPEIVHNKIENLINVGNMHRVQVVGDMRDISQKVSYEFNMSYIRILDSKTLFITTIERGVGRTLSCGSGIVASCYFIRNIVKILKCDEIFAITDGVLQSKIFGVYDLPSVRFTDDGIFYVCNKDLGERF</sequence>
<comment type="similarity">
    <text evidence="1">Belongs to the diaminopimelate epimerase family.</text>
</comment>
<dbReference type="GO" id="GO:0009089">
    <property type="term" value="P:lysine biosynthetic process via diaminopimelate"/>
    <property type="evidence" value="ECO:0007669"/>
    <property type="project" value="InterPro"/>
</dbReference>
<dbReference type="SUPFAM" id="SSF54506">
    <property type="entry name" value="Diaminopimelate epimerase-like"/>
    <property type="match status" value="2"/>
</dbReference>
<gene>
    <name evidence="3" type="ORF">Deia_00932</name>
</gene>
<evidence type="ECO:0000313" key="3">
    <source>
        <dbReference type="EMBL" id="QED23719.1"/>
    </source>
</evidence>
<dbReference type="PANTHER" id="PTHR31689">
    <property type="entry name" value="DIAMINOPIMELATE EPIMERASE, CHLOROPLASTIC"/>
    <property type="match status" value="1"/>
</dbReference>
<evidence type="ECO:0000256" key="2">
    <source>
        <dbReference type="ARBA" id="ARBA00023235"/>
    </source>
</evidence>
<dbReference type="AlphaFoldDB" id="A0A5B8XEE9"/>
<reference evidence="3 4" key="1">
    <citation type="journal article" date="2019" name="ISME J.">
        <title>Deianiraea, an extracellular bacterium associated with the ciliate Paramecium, suggests an alternative scenario for the evolution of Rickettsiales.</title>
        <authorList>
            <person name="Castelli M."/>
            <person name="Sabaneyeva E."/>
            <person name="Lanzoni O."/>
            <person name="Lebedeva N."/>
            <person name="Floriano A.M."/>
            <person name="Gaiarsa S."/>
            <person name="Benken K."/>
            <person name="Modeo L."/>
            <person name="Bandi C."/>
            <person name="Potekhin A."/>
            <person name="Sassera D."/>
            <person name="Petroni G."/>
        </authorList>
    </citation>
    <scope>NUCLEOTIDE SEQUENCE [LARGE SCALE GENOMIC DNA]</scope>
    <source>
        <strain evidence="3">CyL4-1</strain>
    </source>
</reference>
<dbReference type="Pfam" id="PF01678">
    <property type="entry name" value="DAP_epimerase"/>
    <property type="match status" value="1"/>
</dbReference>
<protein>
    <submittedName>
        <fullName evidence="3">Diaminopimelate epimerase</fullName>
    </submittedName>
</protein>